<gene>
    <name evidence="2" type="ORF">pqer_cds_8</name>
</gene>
<feature type="region of interest" description="Disordered" evidence="1">
    <location>
        <begin position="534"/>
        <end position="569"/>
    </location>
</feature>
<organism evidence="2">
    <name type="scientific">Pandoravirus quercus</name>
    <dbReference type="NCBI Taxonomy" id="2107709"/>
    <lineage>
        <taxon>Viruses</taxon>
        <taxon>Pandoravirus</taxon>
    </lineage>
</organism>
<feature type="compositionally biased region" description="Basic and acidic residues" evidence="1">
    <location>
        <begin position="542"/>
        <end position="555"/>
    </location>
</feature>
<dbReference type="GeneID" id="36843571"/>
<dbReference type="KEGG" id="vg:36843571"/>
<feature type="compositionally biased region" description="Acidic residues" evidence="1">
    <location>
        <begin position="340"/>
        <end position="357"/>
    </location>
</feature>
<dbReference type="Proteomes" id="UP000248852">
    <property type="component" value="Segment"/>
</dbReference>
<sequence>MEQNGDEAAAVATIRGIDVRAALATVRRERHRSADRPAFFEALHDLYRYYAAAVGRRRMANIVGRIKTEKGDEDESDGGGYKSFGEMCLGELGMDGRGPRFALKEALVGHLFCALVTGRLAVAAADDDNGDDNDGKRRTNKTTRSDGKAASRQRREAERITAVSPSSYRSIVALVNGEWQGREDWISVSREALVEWFAAPARRRLRDLFGSIWARAKALAGPGVRPTRAHFAEAYRQERASSSTTSSSTSSLGKRKRWTASSSLSSRARCPDSDDSTDDDVDDNGDDDDGDDDNDNDDSDDDGVTGADHSHGAESRIDEDDDTNDEVNDAATATTTTTTDDNDDDYRDDEDDRDDDFVPSPAEARRTILTGRPSPSPPTTNRVSCPKARPPASADTAPAVGGQDGLRVRAPTAPVTPHRAPRGRRGSPVYTTAHEPGAAMTMVDLFVSQTVPAVHAGATAACAQTTSSRTRQRRGSPAATETAYRDRRATATTTTATTPSSSPWATDGKEKEVEIDGGAMRGFYRSCAVVAMSRPSASRLGKKADARRRETAEQRHQHHNNTSWGSDILATTRATGDFDQERAPSAVGDNDDDIVEIKDVEPVCSATDHGDDDDGAARSRPKRRLAPRQPADDDVGRAERLRRGLAAAAALPEPGLMLQAMARLQTLYAPEETRALVARAYANVVPSPYDGDKDDGNGVPGPRAPTAFVEWFASHHAAYGFDDTPDHVWNTKMPPRSPRDGDPWSRAYWLARAKP</sequence>
<feature type="region of interest" description="Disordered" evidence="1">
    <location>
        <begin position="126"/>
        <end position="160"/>
    </location>
</feature>
<evidence type="ECO:0000313" key="2">
    <source>
        <dbReference type="EMBL" id="AVK74430.1"/>
    </source>
</evidence>
<accession>A0A2U7U7M9</accession>
<feature type="compositionally biased region" description="Acidic residues" evidence="1">
    <location>
        <begin position="317"/>
        <end position="328"/>
    </location>
</feature>
<feature type="region of interest" description="Disordered" evidence="1">
    <location>
        <begin position="235"/>
        <end position="432"/>
    </location>
</feature>
<feature type="region of interest" description="Disordered" evidence="1">
    <location>
        <begin position="461"/>
        <end position="510"/>
    </location>
</feature>
<feature type="region of interest" description="Disordered" evidence="1">
    <location>
        <begin position="723"/>
        <end position="744"/>
    </location>
</feature>
<feature type="compositionally biased region" description="Acidic residues" evidence="1">
    <location>
        <begin position="273"/>
        <end position="303"/>
    </location>
</feature>
<dbReference type="RefSeq" id="YP_009482699.1">
    <property type="nucleotide sequence ID" value="NC_037667.1"/>
</dbReference>
<dbReference type="PANTHER" id="PTHR35711">
    <property type="entry name" value="EXPRESSED PROTEIN"/>
    <property type="match status" value="1"/>
</dbReference>
<feature type="compositionally biased region" description="Low complexity" evidence="1">
    <location>
        <begin position="329"/>
        <end position="339"/>
    </location>
</feature>
<feature type="compositionally biased region" description="Basic and acidic residues" evidence="1">
    <location>
        <begin position="133"/>
        <end position="159"/>
    </location>
</feature>
<name>A0A2U7U7M9_9VIRU</name>
<dbReference type="PANTHER" id="PTHR35711:SF1">
    <property type="entry name" value="ECTODERMAL, ISOFORM F"/>
    <property type="match status" value="1"/>
</dbReference>
<dbReference type="EMBL" id="MG011689">
    <property type="protein sequence ID" value="AVK74430.1"/>
    <property type="molecule type" value="Genomic_DNA"/>
</dbReference>
<protein>
    <submittedName>
        <fullName evidence="2">Uncharacterized protein</fullName>
    </submittedName>
</protein>
<reference evidence="2" key="1">
    <citation type="journal article" date="2018" name="Nat. Commun.">
        <title>Diversity and evolution of the emerging Pandoraviridae family.</title>
        <authorList>
            <person name="Legendre M."/>
            <person name="Fabre E."/>
            <person name="Poirot O."/>
            <person name="Jeudy S."/>
            <person name="Lartigue A."/>
            <person name="Alempic J.M."/>
            <person name="Beucher L."/>
            <person name="Philippe N."/>
            <person name="Bertaux L."/>
            <person name="Christo-Foroux E."/>
            <person name="Labadie K."/>
            <person name="Coute Y."/>
            <person name="Abergel C."/>
            <person name="Claverie J.M."/>
        </authorList>
    </citation>
    <scope>NUCLEOTIDE SEQUENCE [LARGE SCALE GENOMIC DNA]</scope>
    <source>
        <strain evidence="2">Quercus</strain>
    </source>
</reference>
<feature type="compositionally biased region" description="Low complexity" evidence="1">
    <location>
        <begin position="241"/>
        <end position="251"/>
    </location>
</feature>
<proteinExistence type="predicted"/>
<feature type="region of interest" description="Disordered" evidence="1">
    <location>
        <begin position="602"/>
        <end position="636"/>
    </location>
</feature>
<evidence type="ECO:0000256" key="1">
    <source>
        <dbReference type="SAM" id="MobiDB-lite"/>
    </source>
</evidence>